<dbReference type="Pfam" id="PF02104">
    <property type="entry name" value="SURF1"/>
    <property type="match status" value="1"/>
</dbReference>
<comment type="subcellular location">
    <subcellularLocation>
        <location evidence="6">Cell membrane</location>
        <topology evidence="6">Multi-pass membrane protein</topology>
    </subcellularLocation>
    <subcellularLocation>
        <location evidence="1">Membrane</location>
    </subcellularLocation>
</comment>
<gene>
    <name evidence="7" type="ORF">SAMN05216230_10384</name>
</gene>
<dbReference type="PANTHER" id="PTHR23427">
    <property type="entry name" value="SURFEIT LOCUS PROTEIN"/>
    <property type="match status" value="1"/>
</dbReference>
<dbReference type="InterPro" id="IPR002994">
    <property type="entry name" value="Surf1/Shy1"/>
</dbReference>
<evidence type="ECO:0000313" key="7">
    <source>
        <dbReference type="EMBL" id="SEQ55776.1"/>
    </source>
</evidence>
<reference evidence="7 8" key="1">
    <citation type="submission" date="2016-10" db="EMBL/GenBank/DDBJ databases">
        <authorList>
            <person name="de Groot N.N."/>
        </authorList>
    </citation>
    <scope>NUCLEOTIDE SEQUENCE [LARGE SCALE GENOMIC DNA]</scope>
    <source>
        <strain evidence="7 8">LMG 27941</strain>
    </source>
</reference>
<dbReference type="InterPro" id="IPR045214">
    <property type="entry name" value="Surf1/Surf4"/>
</dbReference>
<dbReference type="RefSeq" id="WP_094010801.1">
    <property type="nucleotide sequence ID" value="NZ_CP128543.1"/>
</dbReference>
<name>A0A1H9H085_9PSED</name>
<keyword evidence="6" id="KW-1003">Cell membrane</keyword>
<evidence type="ECO:0000256" key="4">
    <source>
        <dbReference type="ARBA" id="ARBA00022989"/>
    </source>
</evidence>
<keyword evidence="4 6" id="KW-1133">Transmembrane helix</keyword>
<dbReference type="GO" id="GO:0005886">
    <property type="term" value="C:plasma membrane"/>
    <property type="evidence" value="ECO:0007669"/>
    <property type="project" value="UniProtKB-SubCell"/>
</dbReference>
<proteinExistence type="inferred from homology"/>
<protein>
    <recommendedName>
        <fullName evidence="6">SURF1-like protein</fullName>
    </recommendedName>
</protein>
<organism evidence="7 8">
    <name type="scientific">Pseudomonas soli</name>
    <dbReference type="NCBI Taxonomy" id="1306993"/>
    <lineage>
        <taxon>Bacteria</taxon>
        <taxon>Pseudomonadati</taxon>
        <taxon>Pseudomonadota</taxon>
        <taxon>Gammaproteobacteria</taxon>
        <taxon>Pseudomonadales</taxon>
        <taxon>Pseudomonadaceae</taxon>
        <taxon>Pseudomonas</taxon>
    </lineage>
</organism>
<comment type="similarity">
    <text evidence="2 6">Belongs to the SURF1 family.</text>
</comment>
<evidence type="ECO:0000256" key="3">
    <source>
        <dbReference type="ARBA" id="ARBA00022692"/>
    </source>
</evidence>
<evidence type="ECO:0000313" key="8">
    <source>
        <dbReference type="Proteomes" id="UP000199221"/>
    </source>
</evidence>
<feature type="transmembrane region" description="Helical" evidence="6">
    <location>
        <begin position="208"/>
        <end position="226"/>
    </location>
</feature>
<sequence>MKPFRPGLIPTLVVLALLPGLIALGCWQLRRADEKRDLLATYTERQIEAPVTAVRLRQLPDPAFYPVHLYGRFDADHSLLLDNQMRDGKVGVELLQPFHDQVSDLWLLVNRGWLPWPDRRVPVRFDTPSQALALDATVYVPPGKTFQLHPDNPDGQWPQLLTAIDPAGLWQQLGREGFAQELRLQPGPAAYRLDWPVVAMGPEKHQGYAVQWFALASALVLLYLYFGWHHNDKENRHGRRHESTGRA</sequence>
<evidence type="ECO:0000256" key="2">
    <source>
        <dbReference type="ARBA" id="ARBA00007165"/>
    </source>
</evidence>
<comment type="caution">
    <text evidence="6">Lacks conserved residue(s) required for the propagation of feature annotation.</text>
</comment>
<dbReference type="EMBL" id="FOEQ01000003">
    <property type="protein sequence ID" value="SEQ55776.1"/>
    <property type="molecule type" value="Genomic_DNA"/>
</dbReference>
<evidence type="ECO:0000256" key="6">
    <source>
        <dbReference type="RuleBase" id="RU363076"/>
    </source>
</evidence>
<dbReference type="Proteomes" id="UP000199221">
    <property type="component" value="Unassembled WGS sequence"/>
</dbReference>
<evidence type="ECO:0000256" key="1">
    <source>
        <dbReference type="ARBA" id="ARBA00004370"/>
    </source>
</evidence>
<evidence type="ECO:0000256" key="5">
    <source>
        <dbReference type="ARBA" id="ARBA00023136"/>
    </source>
</evidence>
<dbReference type="PROSITE" id="PS50895">
    <property type="entry name" value="SURF1"/>
    <property type="match status" value="1"/>
</dbReference>
<dbReference type="PROSITE" id="PS51257">
    <property type="entry name" value="PROKAR_LIPOPROTEIN"/>
    <property type="match status" value="1"/>
</dbReference>
<accession>A0A1H9H085</accession>
<dbReference type="PANTHER" id="PTHR23427:SF2">
    <property type="entry name" value="SURFEIT LOCUS PROTEIN 1"/>
    <property type="match status" value="1"/>
</dbReference>
<dbReference type="GeneID" id="93675135"/>
<dbReference type="CDD" id="cd06662">
    <property type="entry name" value="SURF1"/>
    <property type="match status" value="1"/>
</dbReference>
<keyword evidence="3 6" id="KW-0812">Transmembrane</keyword>
<keyword evidence="5 6" id="KW-0472">Membrane</keyword>
<dbReference type="AlphaFoldDB" id="A0A1H9H085"/>